<proteinExistence type="predicted"/>
<dbReference type="Proteomes" id="UP000032066">
    <property type="component" value="Unassembled WGS sequence"/>
</dbReference>
<dbReference type="EMBL" id="JXZB01000002">
    <property type="protein sequence ID" value="KIQ65805.1"/>
    <property type="molecule type" value="Genomic_DNA"/>
</dbReference>
<dbReference type="PATRIC" id="fig|2064.6.peg.4047"/>
<name>A0A0D0NC62_KITGR</name>
<keyword evidence="2" id="KW-1185">Reference proteome</keyword>
<evidence type="ECO:0000313" key="1">
    <source>
        <dbReference type="EMBL" id="KIQ65805.1"/>
    </source>
</evidence>
<accession>A0A0D0NC62</accession>
<comment type="caution">
    <text evidence="1">The sequence shown here is derived from an EMBL/GenBank/DDBJ whole genome shotgun (WGS) entry which is preliminary data.</text>
</comment>
<dbReference type="OrthoDB" id="3361298at2"/>
<dbReference type="RefSeq" id="WP_043912175.1">
    <property type="nucleotide sequence ID" value="NZ_JXZB01000002.1"/>
</dbReference>
<evidence type="ECO:0000313" key="2">
    <source>
        <dbReference type="Proteomes" id="UP000032066"/>
    </source>
</evidence>
<gene>
    <name evidence="1" type="ORF">TR51_18865</name>
</gene>
<protein>
    <submittedName>
        <fullName evidence="1">Uncharacterized protein</fullName>
    </submittedName>
</protein>
<organism evidence="1 2">
    <name type="scientific">Kitasatospora griseola</name>
    <name type="common">Streptomyces griseolosporeus</name>
    <dbReference type="NCBI Taxonomy" id="2064"/>
    <lineage>
        <taxon>Bacteria</taxon>
        <taxon>Bacillati</taxon>
        <taxon>Actinomycetota</taxon>
        <taxon>Actinomycetes</taxon>
        <taxon>Kitasatosporales</taxon>
        <taxon>Streptomycetaceae</taxon>
        <taxon>Kitasatospora</taxon>
    </lineage>
</organism>
<reference evidence="1 2" key="1">
    <citation type="submission" date="2015-02" db="EMBL/GenBank/DDBJ databases">
        <title>Draft genome sequence of Kitasatospora griseola MF730-N6, a bafilomycin, terpentecin and satosporin producer.</title>
        <authorList>
            <person name="Arens J.C."/>
            <person name="Haltli B."/>
            <person name="Kerr R.G."/>
        </authorList>
    </citation>
    <scope>NUCLEOTIDE SEQUENCE [LARGE SCALE GENOMIC DNA]</scope>
    <source>
        <strain evidence="1 2">MF730-N6</strain>
    </source>
</reference>
<dbReference type="STRING" id="2064.TR51_18865"/>
<dbReference type="AlphaFoldDB" id="A0A0D0NC62"/>
<sequence length="167" mass="17070">MSGAAVLATVLDALPAGLQTSGYAANGATDAHGKYAADVPVAQVNIQTPQGLGMMRVFVGTASPDAKCSTDDGCHRDKYGQQVRTTHVADNCIQNTVITVRHADSTAVTVQMATCLAWNGTANLPGVLPLTEEAAAELAANPAFHTMMTPAQGAAAAARFPALPPIN</sequence>